<evidence type="ECO:0000313" key="4">
    <source>
        <dbReference type="Proteomes" id="UP000193083"/>
    </source>
</evidence>
<dbReference type="AlphaFoldDB" id="A0A1X7N5J8"/>
<sequence>MAEPDVKTFWRLMGARPVSVPVVAARGSDGPAGLLALSATHVAAAPPSMLVCVGQSTSALQTIKSSGAFAISYLPEGAEETAEIFGGRRGLSGADRFAEGEWITMTTGAPVFAKAVLALDCRVSAIFIHEGTELIIGRIEDHATSERTPLATLGGRYRGITL</sequence>
<dbReference type="InterPro" id="IPR002563">
    <property type="entry name" value="Flavin_Rdtase-like_dom"/>
</dbReference>
<dbReference type="GO" id="GO:0010181">
    <property type="term" value="F:FMN binding"/>
    <property type="evidence" value="ECO:0007669"/>
    <property type="project" value="InterPro"/>
</dbReference>
<dbReference type="Pfam" id="PF01613">
    <property type="entry name" value="Flavin_Reduct"/>
    <property type="match status" value="1"/>
</dbReference>
<accession>A0A1X7N5J8</accession>
<dbReference type="OrthoDB" id="9792858at2"/>
<dbReference type="RefSeq" id="WP_085463406.1">
    <property type="nucleotide sequence ID" value="NZ_FXBL01000004.1"/>
</dbReference>
<dbReference type="GO" id="GO:0042602">
    <property type="term" value="F:riboflavin reductase (NADPH) activity"/>
    <property type="evidence" value="ECO:0007669"/>
    <property type="project" value="TreeGrafter"/>
</dbReference>
<protein>
    <submittedName>
        <fullName evidence="3">NADH-FMN oxidoreductase RutF, flavin reductase (DIM6/NTAB) family</fullName>
    </submittedName>
</protein>
<dbReference type="PANTHER" id="PTHR30466">
    <property type="entry name" value="FLAVIN REDUCTASE"/>
    <property type="match status" value="1"/>
</dbReference>
<evidence type="ECO:0000256" key="1">
    <source>
        <dbReference type="ARBA" id="ARBA00023002"/>
    </source>
</evidence>
<keyword evidence="1" id="KW-0560">Oxidoreductase</keyword>
<dbReference type="EMBL" id="FXBL01000004">
    <property type="protein sequence ID" value="SMH32597.1"/>
    <property type="molecule type" value="Genomic_DNA"/>
</dbReference>
<dbReference type="SMART" id="SM00903">
    <property type="entry name" value="Flavin_Reduct"/>
    <property type="match status" value="1"/>
</dbReference>
<reference evidence="3 4" key="1">
    <citation type="submission" date="2017-04" db="EMBL/GenBank/DDBJ databases">
        <authorList>
            <person name="Afonso C.L."/>
            <person name="Miller P.J."/>
            <person name="Scott M.A."/>
            <person name="Spackman E."/>
            <person name="Goraichik I."/>
            <person name="Dimitrov K.M."/>
            <person name="Suarez D.L."/>
            <person name="Swayne D.E."/>
        </authorList>
    </citation>
    <scope>NUCLEOTIDE SEQUENCE [LARGE SCALE GENOMIC DNA]</scope>
    <source>
        <strain evidence="3 4">B5P</strain>
    </source>
</reference>
<dbReference type="Proteomes" id="UP000193083">
    <property type="component" value="Unassembled WGS sequence"/>
</dbReference>
<dbReference type="SUPFAM" id="SSF50475">
    <property type="entry name" value="FMN-binding split barrel"/>
    <property type="match status" value="1"/>
</dbReference>
<dbReference type="PANTHER" id="PTHR30466:SF1">
    <property type="entry name" value="FMN REDUCTASE (NADH) RUTF"/>
    <property type="match status" value="1"/>
</dbReference>
<name>A0A1X7N5J8_9HYPH</name>
<gene>
    <name evidence="3" type="ORF">SAMN02982922_1306</name>
</gene>
<dbReference type="Gene3D" id="2.30.110.10">
    <property type="entry name" value="Electron Transport, Fmn-binding Protein, Chain A"/>
    <property type="match status" value="1"/>
</dbReference>
<dbReference type="InterPro" id="IPR012349">
    <property type="entry name" value="Split_barrel_FMN-bd"/>
</dbReference>
<organism evidence="3 4">
    <name type="scientific">Mesorhizobium australicum</name>
    <dbReference type="NCBI Taxonomy" id="536018"/>
    <lineage>
        <taxon>Bacteria</taxon>
        <taxon>Pseudomonadati</taxon>
        <taxon>Pseudomonadota</taxon>
        <taxon>Alphaproteobacteria</taxon>
        <taxon>Hyphomicrobiales</taxon>
        <taxon>Phyllobacteriaceae</taxon>
        <taxon>Mesorhizobium</taxon>
    </lineage>
</organism>
<feature type="domain" description="Flavin reductase like" evidence="2">
    <location>
        <begin position="13"/>
        <end position="159"/>
    </location>
</feature>
<keyword evidence="4" id="KW-1185">Reference proteome</keyword>
<evidence type="ECO:0000313" key="3">
    <source>
        <dbReference type="EMBL" id="SMH32597.1"/>
    </source>
</evidence>
<dbReference type="InterPro" id="IPR050268">
    <property type="entry name" value="NADH-dep_flavin_reductase"/>
</dbReference>
<proteinExistence type="predicted"/>
<evidence type="ECO:0000259" key="2">
    <source>
        <dbReference type="SMART" id="SM00903"/>
    </source>
</evidence>